<dbReference type="AlphaFoldDB" id="A0AAJ4IBS1"/>
<protein>
    <submittedName>
        <fullName evidence="2">Glycosyltransferase family 4 protein</fullName>
    </submittedName>
</protein>
<dbReference type="SUPFAM" id="SSF53756">
    <property type="entry name" value="UDP-Glycosyltransferase/glycogen phosphorylase"/>
    <property type="match status" value="1"/>
</dbReference>
<dbReference type="GO" id="GO:1901135">
    <property type="term" value="P:carbohydrate derivative metabolic process"/>
    <property type="evidence" value="ECO:0007669"/>
    <property type="project" value="UniProtKB-ARBA"/>
</dbReference>
<dbReference type="InterPro" id="IPR001296">
    <property type="entry name" value="Glyco_trans_1"/>
</dbReference>
<dbReference type="RefSeq" id="WP_337970904.1">
    <property type="nucleotide sequence ID" value="NZ_CP065217.1"/>
</dbReference>
<gene>
    <name evidence="2" type="ORF">I3X05_01155</name>
</gene>
<organism evidence="2 3">
    <name type="scientific">Vibrio navarrensis</name>
    <dbReference type="NCBI Taxonomy" id="29495"/>
    <lineage>
        <taxon>Bacteria</taxon>
        <taxon>Pseudomonadati</taxon>
        <taxon>Pseudomonadota</taxon>
        <taxon>Gammaproteobacteria</taxon>
        <taxon>Vibrionales</taxon>
        <taxon>Vibrionaceae</taxon>
        <taxon>Vibrio</taxon>
    </lineage>
</organism>
<evidence type="ECO:0000259" key="1">
    <source>
        <dbReference type="Pfam" id="PF00534"/>
    </source>
</evidence>
<dbReference type="Proteomes" id="UP000594435">
    <property type="component" value="Chromosome 1"/>
</dbReference>
<evidence type="ECO:0000313" key="3">
    <source>
        <dbReference type="Proteomes" id="UP000594435"/>
    </source>
</evidence>
<dbReference type="PANTHER" id="PTHR12526:SF630">
    <property type="entry name" value="GLYCOSYLTRANSFERASE"/>
    <property type="match status" value="1"/>
</dbReference>
<accession>A0AAJ4IBS1</accession>
<dbReference type="PANTHER" id="PTHR12526">
    <property type="entry name" value="GLYCOSYLTRANSFERASE"/>
    <property type="match status" value="1"/>
</dbReference>
<proteinExistence type="predicted"/>
<evidence type="ECO:0000313" key="2">
    <source>
        <dbReference type="EMBL" id="QPL53821.1"/>
    </source>
</evidence>
<dbReference type="Pfam" id="PF00534">
    <property type="entry name" value="Glycos_transf_1"/>
    <property type="match status" value="1"/>
</dbReference>
<reference evidence="2 3" key="1">
    <citation type="submission" date="2020-11" db="EMBL/GenBank/DDBJ databases">
        <title>Complete and Circularized Genome Assembly of a human isolate of Vibrio navarrensis biotype pommerensis with MiSeq and MinION Sequence Data.</title>
        <authorList>
            <person name="Schwartz K."/>
            <person name="Borowiak M."/>
            <person name="Deneke C."/>
            <person name="Balau V."/>
            <person name="Metelmann C."/>
            <person name="Strauch E."/>
        </authorList>
    </citation>
    <scope>NUCLEOTIDE SEQUENCE [LARGE SCALE GENOMIC DNA]</scope>
    <source>
        <strain evidence="2 3">20-VB00237</strain>
    </source>
</reference>
<name>A0AAJ4IBS1_9VIBR</name>
<dbReference type="Gene3D" id="3.40.50.2000">
    <property type="entry name" value="Glycogen Phosphorylase B"/>
    <property type="match status" value="2"/>
</dbReference>
<dbReference type="EMBL" id="CP065217">
    <property type="protein sequence ID" value="QPL53821.1"/>
    <property type="molecule type" value="Genomic_DNA"/>
</dbReference>
<dbReference type="CDD" id="cd03801">
    <property type="entry name" value="GT4_PimA-like"/>
    <property type="match status" value="1"/>
</dbReference>
<feature type="domain" description="Glycosyl transferase family 1" evidence="1">
    <location>
        <begin position="215"/>
        <end position="375"/>
    </location>
</feature>
<dbReference type="GO" id="GO:0016757">
    <property type="term" value="F:glycosyltransferase activity"/>
    <property type="evidence" value="ECO:0007669"/>
    <property type="project" value="InterPro"/>
</dbReference>
<sequence length="407" mass="47083">MKVLYLTPAWFGFEEMLYDGQREITGLPSFSYPLKALVEKGHEVDMIVIYTDELRPLNIEAEWVSKINIVAFFKYELSLFKKVKSIYQYRRLVGEILDSGNYDFVYAHGSSPAVARSIVVKKGIPFGQRLYGTFLWSKIEKFGHFRVAVKHLVEYLSFTKEKSFLLATNDGSGADKVVRKIFPKNRLPYDFHYWKNGVSRPSLTDRDLSSFSGMVARNKPFIFYCARFDDWKRQDRIVSVLNRLKDEGIILHAYFAGPFDTLGDRYYKEVIELANTLGVIEQCHFLGSISKKEIFMYNKLALASLSLYDVCNITSVFHEMMASGALMIVKNDYDVRCYIKNRENGVLVDNDEDVVIVLKDILNNPEKYNSCRENIISLSKELTSDWDVRSNKEIELIENHVLKSKKV</sequence>